<dbReference type="InterPro" id="IPR013783">
    <property type="entry name" value="Ig-like_fold"/>
</dbReference>
<dbReference type="Pfam" id="PF00686">
    <property type="entry name" value="CBM_20"/>
    <property type="match status" value="1"/>
</dbReference>
<feature type="chain" id="PRO_5034621682" evidence="4">
    <location>
        <begin position="19"/>
        <end position="727"/>
    </location>
</feature>
<dbReference type="Proteomes" id="UP000562929">
    <property type="component" value="Unassembled WGS sequence"/>
</dbReference>
<dbReference type="GO" id="GO:2001070">
    <property type="term" value="F:starch binding"/>
    <property type="evidence" value="ECO:0007669"/>
    <property type="project" value="InterPro"/>
</dbReference>
<evidence type="ECO:0000259" key="5">
    <source>
        <dbReference type="PROSITE" id="PS51166"/>
    </source>
</evidence>
<evidence type="ECO:0000313" key="6">
    <source>
        <dbReference type="EMBL" id="KAF4587393.1"/>
    </source>
</evidence>
<keyword evidence="4" id="KW-0732">Signal</keyword>
<proteinExistence type="predicted"/>
<evidence type="ECO:0000256" key="3">
    <source>
        <dbReference type="SAM" id="MobiDB-lite"/>
    </source>
</evidence>
<dbReference type="InterPro" id="IPR013784">
    <property type="entry name" value="Carb-bd-like_fold"/>
</dbReference>
<evidence type="ECO:0000256" key="4">
    <source>
        <dbReference type="SAM" id="SignalP"/>
    </source>
</evidence>
<accession>A0A8H4VDF0</accession>
<feature type="compositionally biased region" description="Polar residues" evidence="3">
    <location>
        <begin position="126"/>
        <end position="143"/>
    </location>
</feature>
<dbReference type="EMBL" id="JAACLJ010000004">
    <property type="protein sequence ID" value="KAF4587393.1"/>
    <property type="molecule type" value="Genomic_DNA"/>
</dbReference>
<evidence type="ECO:0000256" key="1">
    <source>
        <dbReference type="ARBA" id="ARBA00023277"/>
    </source>
</evidence>
<dbReference type="PANTHER" id="PTHR15048:SF0">
    <property type="entry name" value="STARCH-BINDING DOMAIN-CONTAINING PROTEIN 1"/>
    <property type="match status" value="1"/>
</dbReference>
<dbReference type="SMART" id="SM01065">
    <property type="entry name" value="CBM_2"/>
    <property type="match status" value="1"/>
</dbReference>
<dbReference type="SUPFAM" id="SSF49452">
    <property type="entry name" value="Starch-binding domain-like"/>
    <property type="match status" value="1"/>
</dbReference>
<feature type="signal peptide" evidence="4">
    <location>
        <begin position="1"/>
        <end position="18"/>
    </location>
</feature>
<feature type="compositionally biased region" description="Polar residues" evidence="3">
    <location>
        <begin position="525"/>
        <end position="544"/>
    </location>
</feature>
<gene>
    <name evidence="6" type="ORF">GQ602_004086</name>
</gene>
<dbReference type="GO" id="GO:0016020">
    <property type="term" value="C:membrane"/>
    <property type="evidence" value="ECO:0007669"/>
    <property type="project" value="TreeGrafter"/>
</dbReference>
<keyword evidence="7" id="KW-1185">Reference proteome</keyword>
<feature type="region of interest" description="Disordered" evidence="3">
    <location>
        <begin position="126"/>
        <end position="147"/>
    </location>
</feature>
<dbReference type="GO" id="GO:0000272">
    <property type="term" value="P:polysaccharide catabolic process"/>
    <property type="evidence" value="ECO:0007669"/>
    <property type="project" value="UniProtKB-KW"/>
</dbReference>
<dbReference type="AlphaFoldDB" id="A0A8H4VDF0"/>
<comment type="caution">
    <text evidence="6">The sequence shown here is derived from an EMBL/GenBank/DDBJ whole genome shotgun (WGS) entry which is preliminary data.</text>
</comment>
<dbReference type="OrthoDB" id="550577at2759"/>
<reference evidence="6 7" key="1">
    <citation type="journal article" date="2020" name="G3 (Bethesda)">
        <title>Genetic Underpinnings of Host Manipulation by Ophiocordyceps as Revealed by Comparative Transcriptomics.</title>
        <authorList>
            <person name="Will I."/>
            <person name="Das B."/>
            <person name="Trinh T."/>
            <person name="Brachmann A."/>
            <person name="Ohm R.A."/>
            <person name="de Bekker C."/>
        </authorList>
    </citation>
    <scope>NUCLEOTIDE SEQUENCE [LARGE SCALE GENOMIC DNA]</scope>
    <source>
        <strain evidence="6 7">EC05</strain>
    </source>
</reference>
<evidence type="ECO:0000313" key="7">
    <source>
        <dbReference type="Proteomes" id="UP000562929"/>
    </source>
</evidence>
<dbReference type="PROSITE" id="PS51166">
    <property type="entry name" value="CBM20"/>
    <property type="match status" value="1"/>
</dbReference>
<organism evidence="6 7">
    <name type="scientific">Ophiocordyceps camponoti-floridani</name>
    <dbReference type="NCBI Taxonomy" id="2030778"/>
    <lineage>
        <taxon>Eukaryota</taxon>
        <taxon>Fungi</taxon>
        <taxon>Dikarya</taxon>
        <taxon>Ascomycota</taxon>
        <taxon>Pezizomycotina</taxon>
        <taxon>Sordariomycetes</taxon>
        <taxon>Hypocreomycetidae</taxon>
        <taxon>Hypocreales</taxon>
        <taxon>Ophiocordycipitaceae</taxon>
        <taxon>Ophiocordyceps</taxon>
    </lineage>
</organism>
<dbReference type="PANTHER" id="PTHR15048">
    <property type="entry name" value="STARCH-BINDING DOMAIN-CONTAINING PROTEIN 1"/>
    <property type="match status" value="1"/>
</dbReference>
<name>A0A8H4VDF0_9HYPO</name>
<evidence type="ECO:0000256" key="2">
    <source>
        <dbReference type="ARBA" id="ARBA00023326"/>
    </source>
</evidence>
<feature type="domain" description="CBM20" evidence="5">
    <location>
        <begin position="609"/>
        <end position="722"/>
    </location>
</feature>
<keyword evidence="2" id="KW-0624">Polysaccharide degradation</keyword>
<feature type="region of interest" description="Disordered" evidence="3">
    <location>
        <begin position="520"/>
        <end position="556"/>
    </location>
</feature>
<dbReference type="InterPro" id="IPR002044">
    <property type="entry name" value="CBM20"/>
</dbReference>
<protein>
    <submittedName>
        <fullName evidence="6">Glucoamylase</fullName>
    </submittedName>
</protein>
<keyword evidence="1" id="KW-0119">Carbohydrate metabolism</keyword>
<dbReference type="Gene3D" id="2.60.40.10">
    <property type="entry name" value="Immunoglobulins"/>
    <property type="match status" value="1"/>
</dbReference>
<sequence>MFLPSLVTASLLAASAAAEGLSSPEAASLARKLIGKFQDSYSIDWNNRPESKGTALNKIPAPNTTVYIQRHIEQSYVNAGPEGASFSLSKSTVIFKDITEGSSVTARSSKPGFQLSGPLQLSISRSTSESKQQYKNTGSQKVQTQKRDETCPAHHFCRFESWTYYVRINGQCGDEACEIRTPITGPDDDKPLTAIIFIPEELPDNLFQNGGEAAATAIRESFQDELARNYCIDWSKPPSRGRVEDRVGPGHSRWISRSPIRLLDKELNVTVYAKRSESPGQSSIGSMGGVMTVDHSEIKTESTTKGWSVNAESSKTFGFSGGLNTPIGHGSIGTTLLDISGAEDKTETKSDGTYHADGFVVSTKCPSGNYCHFETWAFYLHISGICRKLDDYGNSRPFQMPCELDMPLRNGANEPLTHFVGVFETMGQQKTAPVEEKERHVASADKNRVPKVIGREGDYCLLDTYEYYNRDNKKYLDWNTDDFVSRPGAPEPEHVERCDDPILKDAIPPAKKCYRGEIRAEDVASSPQGVAPTTSDNPPRQTDTPTEEDTSTKPETLTVVAKKENSWCKLDNGQSYSPDHDDLYDPVLKSVLPRPPHVQIQDPNHLCHNLKASSCPIPFQARTRTGPGITVKVIGSTPALGSWDVKKAVALDNAEYTPGNPLWKGTVSLEPGEVEYKFVKVRGEGESCEVSWLEGENLVYSVPEVCEVKAAVAKRGKAGFQKFESCG</sequence>